<keyword evidence="3 5" id="KW-1133">Transmembrane helix</keyword>
<keyword evidence="7" id="KW-1185">Reference proteome</keyword>
<dbReference type="EMBL" id="QXED01000001">
    <property type="protein sequence ID" value="RIV26872.1"/>
    <property type="molecule type" value="Genomic_DNA"/>
</dbReference>
<gene>
    <name evidence="6" type="ORF">DYU11_00695</name>
</gene>
<sequence>MVNQVSVPPTGRTLRVTYWIVTVLLSLNLFAGVFDILLVDAIRQSSQSIGFPLTMLPLLGSLKIAGALVILFVRNPVLKIAAYAGVIFYFIGATYAHVSVGQPVSAALPALITLALSVASYALWQRVSGVHVKAI</sequence>
<dbReference type="AlphaFoldDB" id="A0A418MHI1"/>
<keyword evidence="4 5" id="KW-0472">Membrane</keyword>
<feature type="transmembrane region" description="Helical" evidence="5">
    <location>
        <begin position="80"/>
        <end position="98"/>
    </location>
</feature>
<dbReference type="Pfam" id="PF13564">
    <property type="entry name" value="DoxX_2"/>
    <property type="match status" value="1"/>
</dbReference>
<dbReference type="RefSeq" id="WP_119665729.1">
    <property type="nucleotide sequence ID" value="NZ_QXED01000001.1"/>
</dbReference>
<evidence type="ECO:0000313" key="7">
    <source>
        <dbReference type="Proteomes" id="UP000283523"/>
    </source>
</evidence>
<feature type="transmembrane region" description="Helical" evidence="5">
    <location>
        <begin position="104"/>
        <end position="124"/>
    </location>
</feature>
<dbReference type="Proteomes" id="UP000283523">
    <property type="component" value="Unassembled WGS sequence"/>
</dbReference>
<evidence type="ECO:0000256" key="4">
    <source>
        <dbReference type="ARBA" id="ARBA00023136"/>
    </source>
</evidence>
<dbReference type="OrthoDB" id="7960583at2"/>
<evidence type="ECO:0000256" key="1">
    <source>
        <dbReference type="ARBA" id="ARBA00004141"/>
    </source>
</evidence>
<name>A0A418MHI1_9BACT</name>
<comment type="caution">
    <text evidence="6">The sequence shown here is derived from an EMBL/GenBank/DDBJ whole genome shotgun (WGS) entry which is preliminary data.</text>
</comment>
<organism evidence="6 7">
    <name type="scientific">Fibrisoma montanum</name>
    <dbReference type="NCBI Taxonomy" id="2305895"/>
    <lineage>
        <taxon>Bacteria</taxon>
        <taxon>Pseudomonadati</taxon>
        <taxon>Bacteroidota</taxon>
        <taxon>Cytophagia</taxon>
        <taxon>Cytophagales</taxon>
        <taxon>Spirosomataceae</taxon>
        <taxon>Fibrisoma</taxon>
    </lineage>
</organism>
<evidence type="ECO:0000313" key="6">
    <source>
        <dbReference type="EMBL" id="RIV26872.1"/>
    </source>
</evidence>
<dbReference type="GO" id="GO:0016020">
    <property type="term" value="C:membrane"/>
    <property type="evidence" value="ECO:0007669"/>
    <property type="project" value="UniProtKB-SubCell"/>
</dbReference>
<accession>A0A418MHI1</accession>
<evidence type="ECO:0000256" key="3">
    <source>
        <dbReference type="ARBA" id="ARBA00022989"/>
    </source>
</evidence>
<proteinExistence type="predicted"/>
<dbReference type="InterPro" id="IPR032808">
    <property type="entry name" value="DoxX"/>
</dbReference>
<protein>
    <submittedName>
        <fullName evidence="6">DoxX family protein</fullName>
    </submittedName>
</protein>
<evidence type="ECO:0000256" key="5">
    <source>
        <dbReference type="SAM" id="Phobius"/>
    </source>
</evidence>
<reference evidence="6 7" key="1">
    <citation type="submission" date="2018-08" db="EMBL/GenBank/DDBJ databases">
        <title>Fibrisoma montanum sp. nov., isolated from Danxia mountain soil.</title>
        <authorList>
            <person name="Huang Y."/>
        </authorList>
    </citation>
    <scope>NUCLEOTIDE SEQUENCE [LARGE SCALE GENOMIC DNA]</scope>
    <source>
        <strain evidence="6 7">HYT19</strain>
    </source>
</reference>
<feature type="transmembrane region" description="Helical" evidence="5">
    <location>
        <begin position="51"/>
        <end position="73"/>
    </location>
</feature>
<comment type="subcellular location">
    <subcellularLocation>
        <location evidence="1">Membrane</location>
        <topology evidence="1">Multi-pass membrane protein</topology>
    </subcellularLocation>
</comment>
<evidence type="ECO:0000256" key="2">
    <source>
        <dbReference type="ARBA" id="ARBA00022692"/>
    </source>
</evidence>
<feature type="transmembrane region" description="Helical" evidence="5">
    <location>
        <begin position="16"/>
        <end position="39"/>
    </location>
</feature>
<keyword evidence="2 5" id="KW-0812">Transmembrane</keyword>